<comment type="caution">
    <text evidence="1">The sequence shown here is derived from an EMBL/GenBank/DDBJ whole genome shotgun (WGS) entry which is preliminary data.</text>
</comment>
<dbReference type="EMBL" id="BSYO01000023">
    <property type="protein sequence ID" value="GMH21571.1"/>
    <property type="molecule type" value="Genomic_DNA"/>
</dbReference>
<evidence type="ECO:0000313" key="2">
    <source>
        <dbReference type="Proteomes" id="UP001279734"/>
    </source>
</evidence>
<name>A0AAD3XZD9_NEPGR</name>
<reference evidence="1" key="1">
    <citation type="submission" date="2023-05" db="EMBL/GenBank/DDBJ databases">
        <title>Nepenthes gracilis genome sequencing.</title>
        <authorList>
            <person name="Fukushima K."/>
        </authorList>
    </citation>
    <scope>NUCLEOTIDE SEQUENCE</scope>
    <source>
        <strain evidence="1">SING2019-196</strain>
    </source>
</reference>
<organism evidence="1 2">
    <name type="scientific">Nepenthes gracilis</name>
    <name type="common">Slender pitcher plant</name>
    <dbReference type="NCBI Taxonomy" id="150966"/>
    <lineage>
        <taxon>Eukaryota</taxon>
        <taxon>Viridiplantae</taxon>
        <taxon>Streptophyta</taxon>
        <taxon>Embryophyta</taxon>
        <taxon>Tracheophyta</taxon>
        <taxon>Spermatophyta</taxon>
        <taxon>Magnoliopsida</taxon>
        <taxon>eudicotyledons</taxon>
        <taxon>Gunneridae</taxon>
        <taxon>Pentapetalae</taxon>
        <taxon>Caryophyllales</taxon>
        <taxon>Nepenthaceae</taxon>
        <taxon>Nepenthes</taxon>
    </lineage>
</organism>
<dbReference type="Proteomes" id="UP001279734">
    <property type="component" value="Unassembled WGS sequence"/>
</dbReference>
<protein>
    <submittedName>
        <fullName evidence="1">Uncharacterized protein</fullName>
    </submittedName>
</protein>
<dbReference type="AlphaFoldDB" id="A0AAD3XZD9"/>
<accession>A0AAD3XZD9</accession>
<gene>
    <name evidence="1" type="ORF">Nepgr_023413</name>
</gene>
<keyword evidence="2" id="KW-1185">Reference proteome</keyword>
<proteinExistence type="predicted"/>
<sequence length="134" mass="14288">MPRASFSAPTIGVEDKSSVIIRSSVEVVVPSLSFTVHHSSGETIADVVSLASALFTSQDRPRGILSRWLPIAVEDKSSVIIRSSVAVVVPSLSFTVHHSSGETIADVVSLASPLFFSQDRPRSTKYPLMGVLPV</sequence>
<evidence type="ECO:0000313" key="1">
    <source>
        <dbReference type="EMBL" id="GMH21571.1"/>
    </source>
</evidence>